<reference evidence="1" key="2">
    <citation type="submission" date="2022-01" db="EMBL/GenBank/DDBJ databases">
        <authorList>
            <person name="Yamashiro T."/>
            <person name="Shiraishi A."/>
            <person name="Satake H."/>
            <person name="Nakayama K."/>
        </authorList>
    </citation>
    <scope>NUCLEOTIDE SEQUENCE</scope>
</reference>
<reference evidence="1" key="1">
    <citation type="journal article" date="2022" name="Int. J. Mol. Sci.">
        <title>Draft Genome of Tanacetum Coccineum: Genomic Comparison of Closely Related Tanacetum-Family Plants.</title>
        <authorList>
            <person name="Yamashiro T."/>
            <person name="Shiraishi A."/>
            <person name="Nakayama K."/>
            <person name="Satake H."/>
        </authorList>
    </citation>
    <scope>NUCLEOTIDE SEQUENCE</scope>
</reference>
<organism evidence="1 2">
    <name type="scientific">Tanacetum coccineum</name>
    <dbReference type="NCBI Taxonomy" id="301880"/>
    <lineage>
        <taxon>Eukaryota</taxon>
        <taxon>Viridiplantae</taxon>
        <taxon>Streptophyta</taxon>
        <taxon>Embryophyta</taxon>
        <taxon>Tracheophyta</taxon>
        <taxon>Spermatophyta</taxon>
        <taxon>Magnoliopsida</taxon>
        <taxon>eudicotyledons</taxon>
        <taxon>Gunneridae</taxon>
        <taxon>Pentapetalae</taxon>
        <taxon>asterids</taxon>
        <taxon>campanulids</taxon>
        <taxon>Asterales</taxon>
        <taxon>Asteraceae</taxon>
        <taxon>Asteroideae</taxon>
        <taxon>Anthemideae</taxon>
        <taxon>Anthemidinae</taxon>
        <taxon>Tanacetum</taxon>
    </lineage>
</organism>
<dbReference type="EMBL" id="BQNB010013626">
    <property type="protein sequence ID" value="GJT18291.1"/>
    <property type="molecule type" value="Genomic_DNA"/>
</dbReference>
<evidence type="ECO:0000313" key="2">
    <source>
        <dbReference type="Proteomes" id="UP001151760"/>
    </source>
</evidence>
<comment type="caution">
    <text evidence="1">The sequence shown here is derived from an EMBL/GenBank/DDBJ whole genome shotgun (WGS) entry which is preliminary data.</text>
</comment>
<dbReference type="Proteomes" id="UP001151760">
    <property type="component" value="Unassembled WGS sequence"/>
</dbReference>
<sequence length="555" mass="63860">MPDTTNISDSKDIGFAHLPNIKLIPEWLKPIPEEDRLATLKPAWVIPTSHVPDAVNNWANALATTYQATAENSLLENTGDMQTFMNWYCQKMGKTELTRADLEGQAYKVVKAFYPDVVHLQIDISKPLPLSGPPGHVTIQTQFFFNKDLGYLRYDSKGRGPALSISKMKAAHYHDFGLELLVPEHMWINDVCTYDISASYGISHWWFNHQKFYIYRHTANSSRKVVRTHMRILSVVSIKAYSRYRYEYLKDITLRRADYQEYTIAEKDFKNLYPSNFKDLNLLLLQGWDAKGYEYKHDYTIIESPHAVMFPVSNNERKIMRFNKIYIFSDGTLTNILEALDYRVKEYKNIRVIPKYHSEVGNPAKANIKQALGRPGVNRSDFWMNEKVRWVFGGKASDYDNSGLAPQIQNVSPSADATAPTQQEWDLLFGLLYGEFFNAEPTTPTNVHVEENNDNQVEDTQFHLDEFINPFCTPGIDFMESFALVARLEAVRIFVTYAAHKSFLIYQMDLWIALHIRESKSLHLLDYDIGSTVLIDTKPDFISTALGTKFFLAQG</sequence>
<gene>
    <name evidence="1" type="ORF">Tco_0876997</name>
</gene>
<protein>
    <submittedName>
        <fullName evidence="1">Uncharacterized protein</fullName>
    </submittedName>
</protein>
<evidence type="ECO:0000313" key="1">
    <source>
        <dbReference type="EMBL" id="GJT18291.1"/>
    </source>
</evidence>
<proteinExistence type="predicted"/>
<name>A0ABQ5BTV5_9ASTR</name>
<keyword evidence="2" id="KW-1185">Reference proteome</keyword>
<accession>A0ABQ5BTV5</accession>